<name>A0A9D4MRK5_DREPO</name>
<reference evidence="2" key="1">
    <citation type="journal article" date="2019" name="bioRxiv">
        <title>The Genome of the Zebra Mussel, Dreissena polymorpha: A Resource for Invasive Species Research.</title>
        <authorList>
            <person name="McCartney M.A."/>
            <person name="Auch B."/>
            <person name="Kono T."/>
            <person name="Mallez S."/>
            <person name="Zhang Y."/>
            <person name="Obille A."/>
            <person name="Becker A."/>
            <person name="Abrahante J.E."/>
            <person name="Garbe J."/>
            <person name="Badalamenti J.P."/>
            <person name="Herman A."/>
            <person name="Mangelson H."/>
            <person name="Liachko I."/>
            <person name="Sullivan S."/>
            <person name="Sone E.D."/>
            <person name="Koren S."/>
            <person name="Silverstein K.A.T."/>
            <person name="Beckman K.B."/>
            <person name="Gohl D.M."/>
        </authorList>
    </citation>
    <scope>NUCLEOTIDE SEQUENCE</scope>
    <source>
        <strain evidence="2">Duluth1</strain>
        <tissue evidence="2">Whole animal</tissue>
    </source>
</reference>
<evidence type="ECO:0000256" key="1">
    <source>
        <dbReference type="SAM" id="MobiDB-lite"/>
    </source>
</evidence>
<sequence length="51" mass="6131">MDHGSRRPLSKRRNGDQNGHNPMLRPKERREEDEDNFSNRMLPIIQEIDDE</sequence>
<evidence type="ECO:0000313" key="2">
    <source>
        <dbReference type="EMBL" id="KAH3881213.1"/>
    </source>
</evidence>
<dbReference type="EMBL" id="JAIWYP010000001">
    <property type="protein sequence ID" value="KAH3881213.1"/>
    <property type="molecule type" value="Genomic_DNA"/>
</dbReference>
<comment type="caution">
    <text evidence="2">The sequence shown here is derived from an EMBL/GenBank/DDBJ whole genome shotgun (WGS) entry which is preliminary data.</text>
</comment>
<protein>
    <submittedName>
        <fullName evidence="2">Uncharacterized protein</fullName>
    </submittedName>
</protein>
<gene>
    <name evidence="2" type="ORF">DPMN_005136</name>
</gene>
<accession>A0A9D4MRK5</accession>
<dbReference type="AlphaFoldDB" id="A0A9D4MRK5"/>
<evidence type="ECO:0000313" key="3">
    <source>
        <dbReference type="Proteomes" id="UP000828390"/>
    </source>
</evidence>
<proteinExistence type="predicted"/>
<dbReference type="Proteomes" id="UP000828390">
    <property type="component" value="Unassembled WGS sequence"/>
</dbReference>
<reference evidence="2" key="2">
    <citation type="submission" date="2020-11" db="EMBL/GenBank/DDBJ databases">
        <authorList>
            <person name="McCartney M.A."/>
            <person name="Auch B."/>
            <person name="Kono T."/>
            <person name="Mallez S."/>
            <person name="Becker A."/>
            <person name="Gohl D.M."/>
            <person name="Silverstein K.A.T."/>
            <person name="Koren S."/>
            <person name="Bechman K.B."/>
            <person name="Herman A."/>
            <person name="Abrahante J.E."/>
            <person name="Garbe J."/>
        </authorList>
    </citation>
    <scope>NUCLEOTIDE SEQUENCE</scope>
    <source>
        <strain evidence="2">Duluth1</strain>
        <tissue evidence="2">Whole animal</tissue>
    </source>
</reference>
<feature type="region of interest" description="Disordered" evidence="1">
    <location>
        <begin position="1"/>
        <end position="51"/>
    </location>
</feature>
<feature type="compositionally biased region" description="Basic residues" evidence="1">
    <location>
        <begin position="1"/>
        <end position="12"/>
    </location>
</feature>
<organism evidence="2 3">
    <name type="scientific">Dreissena polymorpha</name>
    <name type="common">Zebra mussel</name>
    <name type="synonym">Mytilus polymorpha</name>
    <dbReference type="NCBI Taxonomy" id="45954"/>
    <lineage>
        <taxon>Eukaryota</taxon>
        <taxon>Metazoa</taxon>
        <taxon>Spiralia</taxon>
        <taxon>Lophotrochozoa</taxon>
        <taxon>Mollusca</taxon>
        <taxon>Bivalvia</taxon>
        <taxon>Autobranchia</taxon>
        <taxon>Heteroconchia</taxon>
        <taxon>Euheterodonta</taxon>
        <taxon>Imparidentia</taxon>
        <taxon>Neoheterodontei</taxon>
        <taxon>Myida</taxon>
        <taxon>Dreissenoidea</taxon>
        <taxon>Dreissenidae</taxon>
        <taxon>Dreissena</taxon>
    </lineage>
</organism>
<keyword evidence="3" id="KW-1185">Reference proteome</keyword>